<keyword evidence="1" id="KW-1133">Transmembrane helix</keyword>
<feature type="transmembrane region" description="Helical" evidence="1">
    <location>
        <begin position="95"/>
        <end position="114"/>
    </location>
</feature>
<dbReference type="EMBL" id="OBEK01000002">
    <property type="protein sequence ID" value="SNZ10754.1"/>
    <property type="molecule type" value="Genomic_DNA"/>
</dbReference>
<keyword evidence="1" id="KW-0472">Membrane</keyword>
<sequence>MQQNRKAASRFNLSDMVTGFIGGVLWSTIAWLAYFFHFTNLSAADFVLRSWIWMPWADSWAGELIGILLVGILSVLVAFLYYVFLKKSQGIIPSILFGVALWVLVQIVLAPIIYGVESAFQADRNANITTMCLYLLYAVFIGYSVSYEYQQSQAYQDKT</sequence>
<gene>
    <name evidence="2" type="ORF">SAMN05421503_1848</name>
</gene>
<keyword evidence="3" id="KW-1185">Reference proteome</keyword>
<dbReference type="RefSeq" id="WP_097041393.1">
    <property type="nucleotide sequence ID" value="NZ_OBEK01000002.1"/>
</dbReference>
<dbReference type="InterPro" id="IPR024563">
    <property type="entry name" value="YqhR"/>
</dbReference>
<evidence type="ECO:0000313" key="3">
    <source>
        <dbReference type="Proteomes" id="UP000219356"/>
    </source>
</evidence>
<dbReference type="Pfam" id="PF11085">
    <property type="entry name" value="YqhR"/>
    <property type="match status" value="1"/>
</dbReference>
<feature type="transmembrane region" description="Helical" evidence="1">
    <location>
        <begin position="126"/>
        <end position="145"/>
    </location>
</feature>
<protein>
    <submittedName>
        <fullName evidence="2">Conserved membrane protein YqhR</fullName>
    </submittedName>
</protein>
<evidence type="ECO:0000256" key="1">
    <source>
        <dbReference type="SAM" id="Phobius"/>
    </source>
</evidence>
<dbReference type="STRING" id="586416.GZ22_09055"/>
<feature type="transmembrane region" description="Helical" evidence="1">
    <location>
        <begin position="20"/>
        <end position="39"/>
    </location>
</feature>
<keyword evidence="1" id="KW-0812">Transmembrane</keyword>
<organism evidence="2 3">
    <name type="scientific">Terribacillus aidingensis</name>
    <dbReference type="NCBI Taxonomy" id="586416"/>
    <lineage>
        <taxon>Bacteria</taxon>
        <taxon>Bacillati</taxon>
        <taxon>Bacillota</taxon>
        <taxon>Bacilli</taxon>
        <taxon>Bacillales</taxon>
        <taxon>Bacillaceae</taxon>
        <taxon>Terribacillus</taxon>
    </lineage>
</organism>
<dbReference type="Proteomes" id="UP000219356">
    <property type="component" value="Unassembled WGS sequence"/>
</dbReference>
<dbReference type="OrthoDB" id="2691442at2"/>
<accession>A0A285NMJ6</accession>
<reference evidence="3" key="1">
    <citation type="submission" date="2017-09" db="EMBL/GenBank/DDBJ databases">
        <authorList>
            <person name="Varghese N."/>
            <person name="Submissions S."/>
        </authorList>
    </citation>
    <scope>NUCLEOTIDE SEQUENCE [LARGE SCALE GENOMIC DNA]</scope>
    <source>
        <strain evidence="3">CGMCC 1.8913</strain>
    </source>
</reference>
<feature type="transmembrane region" description="Helical" evidence="1">
    <location>
        <begin position="59"/>
        <end position="83"/>
    </location>
</feature>
<dbReference type="AlphaFoldDB" id="A0A285NMJ6"/>
<proteinExistence type="predicted"/>
<name>A0A285NMJ6_9BACI</name>
<evidence type="ECO:0000313" key="2">
    <source>
        <dbReference type="EMBL" id="SNZ10754.1"/>
    </source>
</evidence>